<organism evidence="2 3">
    <name type="scientific">Stephania yunnanensis</name>
    <dbReference type="NCBI Taxonomy" id="152371"/>
    <lineage>
        <taxon>Eukaryota</taxon>
        <taxon>Viridiplantae</taxon>
        <taxon>Streptophyta</taxon>
        <taxon>Embryophyta</taxon>
        <taxon>Tracheophyta</taxon>
        <taxon>Spermatophyta</taxon>
        <taxon>Magnoliopsida</taxon>
        <taxon>Ranunculales</taxon>
        <taxon>Menispermaceae</taxon>
        <taxon>Menispermoideae</taxon>
        <taxon>Cissampelideae</taxon>
        <taxon>Stephania</taxon>
    </lineage>
</organism>
<evidence type="ECO:0000256" key="1">
    <source>
        <dbReference type="SAM" id="Phobius"/>
    </source>
</evidence>
<comment type="caution">
    <text evidence="2">The sequence shown here is derived from an EMBL/GenBank/DDBJ whole genome shotgun (WGS) entry which is preliminary data.</text>
</comment>
<evidence type="ECO:0000313" key="3">
    <source>
        <dbReference type="Proteomes" id="UP001420932"/>
    </source>
</evidence>
<name>A0AAP0E8B4_9MAGN</name>
<dbReference type="Proteomes" id="UP001420932">
    <property type="component" value="Unassembled WGS sequence"/>
</dbReference>
<sequence>MGNLLISFRTMQRRGIVVSLYVFLGFHLSLELFRSVDFEASGETIVRFDDVDVAGGPYISPISILVDHPLFLLLLPLFPFVVFYSFFLCCKG</sequence>
<evidence type="ECO:0008006" key="4">
    <source>
        <dbReference type="Google" id="ProtNLM"/>
    </source>
</evidence>
<gene>
    <name evidence="2" type="ORF">Syun_029277</name>
</gene>
<keyword evidence="3" id="KW-1185">Reference proteome</keyword>
<evidence type="ECO:0000313" key="2">
    <source>
        <dbReference type="EMBL" id="KAK9086883.1"/>
    </source>
</evidence>
<proteinExistence type="predicted"/>
<dbReference type="EMBL" id="JBBNAF010000013">
    <property type="protein sequence ID" value="KAK9086883.1"/>
    <property type="molecule type" value="Genomic_DNA"/>
</dbReference>
<keyword evidence="1" id="KW-0472">Membrane</keyword>
<feature type="transmembrane region" description="Helical" evidence="1">
    <location>
        <begin position="70"/>
        <end position="90"/>
    </location>
</feature>
<reference evidence="2 3" key="1">
    <citation type="submission" date="2024-01" db="EMBL/GenBank/DDBJ databases">
        <title>Genome assemblies of Stephania.</title>
        <authorList>
            <person name="Yang L."/>
        </authorList>
    </citation>
    <scope>NUCLEOTIDE SEQUENCE [LARGE SCALE GENOMIC DNA]</scope>
    <source>
        <strain evidence="2">YNDBR</strain>
        <tissue evidence="2">Leaf</tissue>
    </source>
</reference>
<keyword evidence="1" id="KW-0812">Transmembrane</keyword>
<accession>A0AAP0E8B4</accession>
<keyword evidence="1" id="KW-1133">Transmembrane helix</keyword>
<protein>
    <recommendedName>
        <fullName evidence="4">Transmembrane protein</fullName>
    </recommendedName>
</protein>
<feature type="transmembrane region" description="Helical" evidence="1">
    <location>
        <begin position="15"/>
        <end position="33"/>
    </location>
</feature>
<dbReference type="AlphaFoldDB" id="A0AAP0E8B4"/>